<accession>A0A7W9A178</accession>
<keyword evidence="9" id="KW-0408">Iron</keyword>
<gene>
    <name evidence="12" type="ORF">FHS65_000237</name>
</gene>
<protein>
    <recommendedName>
        <fullName evidence="3">procollagen-proline 3-dioxygenase</fullName>
        <ecNumber evidence="3">1.14.11.7</ecNumber>
    </recommendedName>
</protein>
<dbReference type="GO" id="GO:0031418">
    <property type="term" value="F:L-ascorbic acid binding"/>
    <property type="evidence" value="ECO:0007669"/>
    <property type="project" value="UniProtKB-KW"/>
</dbReference>
<dbReference type="EMBL" id="JACIJB010000001">
    <property type="protein sequence ID" value="MBB5659519.1"/>
    <property type="molecule type" value="Genomic_DNA"/>
</dbReference>
<evidence type="ECO:0000256" key="1">
    <source>
        <dbReference type="ARBA" id="ARBA00001961"/>
    </source>
</evidence>
<dbReference type="Pfam" id="PF13640">
    <property type="entry name" value="2OG-FeII_Oxy_3"/>
    <property type="match status" value="1"/>
</dbReference>
<keyword evidence="5" id="KW-0677">Repeat</keyword>
<keyword evidence="4" id="KW-0479">Metal-binding</keyword>
<sequence>MDRRAWASDSRMASIDPGQTEANFAGRRRVVDGVLTPSEATAPITPAEYGAQDFIIVPDFLTPAECDRLLEMFDQVHGLVKHRRIGIDFWEGRIVYMNDVAAHDASAAEIMGGFQKRATAMLGEFYALTRPLWTDTVQLNIWEQGSCLPPHTDNSNPDGTAHSTPWRDFSSIVYLNDDYEGGELYFTAKDRVLKPQRGMLVAFSAGYHHEHGVLKVTQGRRITMPAFYTFDQRKADGHIYPELNAPAPAPATTLTPAPVQSLASLLRPPQSRPAGSPLSVLSPGGQAPTWQPPGKWRPPG</sequence>
<evidence type="ECO:0000259" key="11">
    <source>
        <dbReference type="PROSITE" id="PS51471"/>
    </source>
</evidence>
<keyword evidence="7 12" id="KW-0223">Dioxygenase</keyword>
<evidence type="ECO:0000256" key="7">
    <source>
        <dbReference type="ARBA" id="ARBA00022964"/>
    </source>
</evidence>
<dbReference type="SMART" id="SM00702">
    <property type="entry name" value="P4Hc"/>
    <property type="match status" value="1"/>
</dbReference>
<keyword evidence="6" id="KW-0847">Vitamin C</keyword>
<evidence type="ECO:0000256" key="4">
    <source>
        <dbReference type="ARBA" id="ARBA00022723"/>
    </source>
</evidence>
<dbReference type="Gene3D" id="2.60.120.620">
    <property type="entry name" value="q2cbj1_9rhob like domain"/>
    <property type="match status" value="1"/>
</dbReference>
<evidence type="ECO:0000256" key="5">
    <source>
        <dbReference type="ARBA" id="ARBA00022737"/>
    </source>
</evidence>
<dbReference type="GO" id="GO:0032963">
    <property type="term" value="P:collagen metabolic process"/>
    <property type="evidence" value="ECO:0007669"/>
    <property type="project" value="InterPro"/>
</dbReference>
<evidence type="ECO:0000256" key="8">
    <source>
        <dbReference type="ARBA" id="ARBA00023002"/>
    </source>
</evidence>
<keyword evidence="8" id="KW-0560">Oxidoreductase</keyword>
<keyword evidence="13" id="KW-1185">Reference proteome</keyword>
<comment type="cofactor">
    <cofactor evidence="1">
        <name>L-ascorbate</name>
        <dbReference type="ChEBI" id="CHEBI:38290"/>
    </cofactor>
</comment>
<name>A0A7W9A178_9CAUL</name>
<evidence type="ECO:0000256" key="3">
    <source>
        <dbReference type="ARBA" id="ARBA00012262"/>
    </source>
</evidence>
<dbReference type="InterPro" id="IPR044862">
    <property type="entry name" value="Pro_4_hyd_alph_FE2OG_OXY"/>
</dbReference>
<dbReference type="PANTHER" id="PTHR14049">
    <property type="entry name" value="LEPRECAN 1"/>
    <property type="match status" value="1"/>
</dbReference>
<proteinExistence type="predicted"/>
<feature type="domain" description="Fe2OG dioxygenase" evidence="11">
    <location>
        <begin position="133"/>
        <end position="234"/>
    </location>
</feature>
<dbReference type="PROSITE" id="PS51471">
    <property type="entry name" value="FE2OG_OXY"/>
    <property type="match status" value="1"/>
</dbReference>
<dbReference type="InterPro" id="IPR005123">
    <property type="entry name" value="Oxoglu/Fe-dep_dioxygenase_dom"/>
</dbReference>
<dbReference type="AlphaFoldDB" id="A0A7W9A178"/>
<evidence type="ECO:0000256" key="9">
    <source>
        <dbReference type="ARBA" id="ARBA00023004"/>
    </source>
</evidence>
<dbReference type="GO" id="GO:0005506">
    <property type="term" value="F:iron ion binding"/>
    <property type="evidence" value="ECO:0007669"/>
    <property type="project" value="InterPro"/>
</dbReference>
<dbReference type="Proteomes" id="UP000548978">
    <property type="component" value="Unassembled WGS sequence"/>
</dbReference>
<evidence type="ECO:0000313" key="12">
    <source>
        <dbReference type="EMBL" id="MBB5659519.1"/>
    </source>
</evidence>
<reference evidence="12 13" key="1">
    <citation type="submission" date="2020-08" db="EMBL/GenBank/DDBJ databases">
        <title>Genomic Encyclopedia of Type Strains, Phase IV (KMG-IV): sequencing the most valuable type-strain genomes for metagenomic binning, comparative biology and taxonomic classification.</title>
        <authorList>
            <person name="Goeker M."/>
        </authorList>
    </citation>
    <scope>NUCLEOTIDE SEQUENCE [LARGE SCALE GENOMIC DNA]</scope>
    <source>
        <strain evidence="12 13">DSM 24448</strain>
    </source>
</reference>
<feature type="region of interest" description="Disordered" evidence="10">
    <location>
        <begin position="265"/>
        <end position="300"/>
    </location>
</feature>
<dbReference type="GO" id="GO:0019797">
    <property type="term" value="F:procollagen-proline 3-dioxygenase activity"/>
    <property type="evidence" value="ECO:0007669"/>
    <property type="project" value="UniProtKB-EC"/>
</dbReference>
<evidence type="ECO:0000313" key="13">
    <source>
        <dbReference type="Proteomes" id="UP000548978"/>
    </source>
</evidence>
<organism evidence="12 13">
    <name type="scientific">Brevundimonas halotolerans</name>
    <dbReference type="NCBI Taxonomy" id="69670"/>
    <lineage>
        <taxon>Bacteria</taxon>
        <taxon>Pseudomonadati</taxon>
        <taxon>Pseudomonadota</taxon>
        <taxon>Alphaproteobacteria</taxon>
        <taxon>Caulobacterales</taxon>
        <taxon>Caulobacteraceae</taxon>
        <taxon>Brevundimonas</taxon>
    </lineage>
</organism>
<dbReference type="PANTHER" id="PTHR14049:SF9">
    <property type="entry name" value="PROCOLLAGEN-PROLINE 3-DIOXYGENASE"/>
    <property type="match status" value="1"/>
</dbReference>
<dbReference type="EC" id="1.14.11.7" evidence="3"/>
<comment type="caution">
    <text evidence="12">The sequence shown here is derived from an EMBL/GenBank/DDBJ whole genome shotgun (WGS) entry which is preliminary data.</text>
</comment>
<comment type="cofactor">
    <cofactor evidence="2">
        <name>Fe cation</name>
        <dbReference type="ChEBI" id="CHEBI:24875"/>
    </cofactor>
</comment>
<evidence type="ECO:0000256" key="6">
    <source>
        <dbReference type="ARBA" id="ARBA00022896"/>
    </source>
</evidence>
<evidence type="ECO:0000256" key="10">
    <source>
        <dbReference type="SAM" id="MobiDB-lite"/>
    </source>
</evidence>
<dbReference type="SUPFAM" id="SSF51197">
    <property type="entry name" value="Clavaminate synthase-like"/>
    <property type="match status" value="1"/>
</dbReference>
<dbReference type="RefSeq" id="WP_164461837.1">
    <property type="nucleotide sequence ID" value="NZ_QTTA01000010.1"/>
</dbReference>
<evidence type="ECO:0000256" key="2">
    <source>
        <dbReference type="ARBA" id="ARBA00001962"/>
    </source>
</evidence>
<dbReference type="InterPro" id="IPR039575">
    <property type="entry name" value="P3H"/>
</dbReference>
<dbReference type="InterPro" id="IPR006620">
    <property type="entry name" value="Pro_4_hyd_alph"/>
</dbReference>